<name>A0A543CIM0_9ACTN</name>
<dbReference type="GO" id="GO:0005886">
    <property type="term" value="C:plasma membrane"/>
    <property type="evidence" value="ECO:0007669"/>
    <property type="project" value="UniProtKB-SubCell"/>
</dbReference>
<comment type="caution">
    <text evidence="7">The sequence shown here is derived from an EMBL/GenBank/DDBJ whole genome shotgun (WGS) entry which is preliminary data.</text>
</comment>
<dbReference type="GO" id="GO:0022857">
    <property type="term" value="F:transmembrane transporter activity"/>
    <property type="evidence" value="ECO:0007669"/>
    <property type="project" value="InterPro"/>
</dbReference>
<keyword evidence="8" id="KW-1185">Reference proteome</keyword>
<feature type="domain" description="Major facilitator superfamily (MFS) profile" evidence="6">
    <location>
        <begin position="25"/>
        <end position="463"/>
    </location>
</feature>
<keyword evidence="4 5" id="KW-0472">Membrane</keyword>
<gene>
    <name evidence="7" type="ORF">FB559_2505</name>
</gene>
<dbReference type="PROSITE" id="PS00216">
    <property type="entry name" value="SUGAR_TRANSPORT_1"/>
    <property type="match status" value="1"/>
</dbReference>
<evidence type="ECO:0000313" key="8">
    <source>
        <dbReference type="Proteomes" id="UP000316096"/>
    </source>
</evidence>
<feature type="transmembrane region" description="Helical" evidence="5">
    <location>
        <begin position="149"/>
        <end position="173"/>
    </location>
</feature>
<dbReference type="SUPFAM" id="SSF103473">
    <property type="entry name" value="MFS general substrate transporter"/>
    <property type="match status" value="1"/>
</dbReference>
<feature type="transmembrane region" description="Helical" evidence="5">
    <location>
        <begin position="179"/>
        <end position="196"/>
    </location>
</feature>
<dbReference type="InterPro" id="IPR011701">
    <property type="entry name" value="MFS"/>
</dbReference>
<dbReference type="RefSeq" id="WP_185792162.1">
    <property type="nucleotide sequence ID" value="NZ_VFOZ01000001.1"/>
</dbReference>
<dbReference type="PROSITE" id="PS50850">
    <property type="entry name" value="MFS"/>
    <property type="match status" value="1"/>
</dbReference>
<dbReference type="Gene3D" id="1.20.1720.10">
    <property type="entry name" value="Multidrug resistance protein D"/>
    <property type="match status" value="1"/>
</dbReference>
<reference evidence="7 8" key="1">
    <citation type="submission" date="2019-06" db="EMBL/GenBank/DDBJ databases">
        <title>Sequencing the genomes of 1000 actinobacteria strains.</title>
        <authorList>
            <person name="Klenk H.-P."/>
        </authorList>
    </citation>
    <scope>NUCLEOTIDE SEQUENCE [LARGE SCALE GENOMIC DNA]</scope>
    <source>
        <strain evidence="7 8">DSM 102200</strain>
    </source>
</reference>
<feature type="transmembrane region" description="Helical" evidence="5">
    <location>
        <begin position="208"/>
        <end position="229"/>
    </location>
</feature>
<feature type="transmembrane region" description="Helical" evidence="5">
    <location>
        <begin position="235"/>
        <end position="257"/>
    </location>
</feature>
<evidence type="ECO:0000256" key="3">
    <source>
        <dbReference type="ARBA" id="ARBA00022989"/>
    </source>
</evidence>
<dbReference type="PANTHER" id="PTHR42718">
    <property type="entry name" value="MAJOR FACILITATOR SUPERFAMILY MULTIDRUG TRANSPORTER MFSC"/>
    <property type="match status" value="1"/>
</dbReference>
<feature type="transmembrane region" description="Helical" evidence="5">
    <location>
        <begin position="121"/>
        <end position="142"/>
    </location>
</feature>
<keyword evidence="3 5" id="KW-1133">Transmembrane helix</keyword>
<dbReference type="Gene3D" id="1.20.1250.20">
    <property type="entry name" value="MFS general substrate transporter like domains"/>
    <property type="match status" value="1"/>
</dbReference>
<feature type="transmembrane region" description="Helical" evidence="5">
    <location>
        <begin position="441"/>
        <end position="459"/>
    </location>
</feature>
<sequence length="471" mass="48114">MSERLETAGTGTAGVPRSPLRGGLVLVLVSAGQFLATLDLFVVNVAFPSIHADFPGATNSGLSWVLSAYAIAFAALLVPSGRLADRYGRRRLFRAGMTLFAVASAGCAASPWLGLLVAWRAVQAGGAALMVPTSLGLLLAVFPERRHRNVVAIWSVAGAVGSALGPFLGGLLVEADWRWIFVLNLPIALVVVYAVRNLPETRSGERGGLPDLVGAALFAAGVAAAVAALANANTWGAGSLGLWLCLSAAVVALVAFVRRSARHPRPAINLALLRQAGFAFANLAMICFFVGFAMVLLATILFLTTVWHYGSVRAGLAFVPAPAIAIPAGLLTGRLSTPRRTLAVAGATMWCVAGILWFVSLGDQPAYVAGMLPGLLICGVGFGLFAASIIGAGTAVLPPDWYATGTGMINAARQTGSAAGVALAVALIGAGTSSADYRSSWLGNCGFGALAAVFALGTGRKTVSKDAGGTS</sequence>
<dbReference type="Proteomes" id="UP000316096">
    <property type="component" value="Unassembled WGS sequence"/>
</dbReference>
<feature type="transmembrane region" description="Helical" evidence="5">
    <location>
        <begin position="278"/>
        <end position="303"/>
    </location>
</feature>
<evidence type="ECO:0000256" key="4">
    <source>
        <dbReference type="ARBA" id="ARBA00023136"/>
    </source>
</evidence>
<feature type="transmembrane region" description="Helical" evidence="5">
    <location>
        <begin position="372"/>
        <end position="397"/>
    </location>
</feature>
<dbReference type="PANTHER" id="PTHR42718:SF48">
    <property type="entry name" value="CONSERVED TWO-DOMAIN MEMBRANE PROTEIN-RELATED"/>
    <property type="match status" value="1"/>
</dbReference>
<proteinExistence type="predicted"/>
<evidence type="ECO:0000256" key="2">
    <source>
        <dbReference type="ARBA" id="ARBA00022692"/>
    </source>
</evidence>
<dbReference type="AlphaFoldDB" id="A0A543CIM0"/>
<keyword evidence="2 5" id="KW-0812">Transmembrane</keyword>
<evidence type="ECO:0000259" key="6">
    <source>
        <dbReference type="PROSITE" id="PS50850"/>
    </source>
</evidence>
<feature type="transmembrane region" description="Helical" evidence="5">
    <location>
        <begin position="24"/>
        <end position="50"/>
    </location>
</feature>
<feature type="transmembrane region" description="Helical" evidence="5">
    <location>
        <begin position="342"/>
        <end position="360"/>
    </location>
</feature>
<dbReference type="CDD" id="cd17321">
    <property type="entry name" value="MFS_MMR_MDR_like"/>
    <property type="match status" value="1"/>
</dbReference>
<organism evidence="7 8">
    <name type="scientific">Actinoallomurus bryophytorum</name>
    <dbReference type="NCBI Taxonomy" id="1490222"/>
    <lineage>
        <taxon>Bacteria</taxon>
        <taxon>Bacillati</taxon>
        <taxon>Actinomycetota</taxon>
        <taxon>Actinomycetes</taxon>
        <taxon>Streptosporangiales</taxon>
        <taxon>Thermomonosporaceae</taxon>
        <taxon>Actinoallomurus</taxon>
    </lineage>
</organism>
<evidence type="ECO:0000256" key="1">
    <source>
        <dbReference type="ARBA" id="ARBA00004651"/>
    </source>
</evidence>
<dbReference type="EMBL" id="VFOZ01000001">
    <property type="protein sequence ID" value="TQL96952.1"/>
    <property type="molecule type" value="Genomic_DNA"/>
</dbReference>
<feature type="transmembrane region" description="Helical" evidence="5">
    <location>
        <begin position="418"/>
        <end position="435"/>
    </location>
</feature>
<feature type="transmembrane region" description="Helical" evidence="5">
    <location>
        <begin position="62"/>
        <end position="80"/>
    </location>
</feature>
<dbReference type="Pfam" id="PF07690">
    <property type="entry name" value="MFS_1"/>
    <property type="match status" value="1"/>
</dbReference>
<evidence type="ECO:0000256" key="5">
    <source>
        <dbReference type="SAM" id="Phobius"/>
    </source>
</evidence>
<feature type="transmembrane region" description="Helical" evidence="5">
    <location>
        <begin position="92"/>
        <end position="115"/>
    </location>
</feature>
<protein>
    <submittedName>
        <fullName evidence="7">EmrB/QacA subfamily drug resistance transporter</fullName>
    </submittedName>
</protein>
<evidence type="ECO:0000313" key="7">
    <source>
        <dbReference type="EMBL" id="TQL96952.1"/>
    </source>
</evidence>
<accession>A0A543CIM0</accession>
<dbReference type="InterPro" id="IPR005829">
    <property type="entry name" value="Sugar_transporter_CS"/>
</dbReference>
<dbReference type="InterPro" id="IPR036259">
    <property type="entry name" value="MFS_trans_sf"/>
</dbReference>
<comment type="subcellular location">
    <subcellularLocation>
        <location evidence="1">Cell membrane</location>
        <topology evidence="1">Multi-pass membrane protein</topology>
    </subcellularLocation>
</comment>
<dbReference type="InterPro" id="IPR020846">
    <property type="entry name" value="MFS_dom"/>
</dbReference>